<comment type="caution">
    <text evidence="1">The sequence shown here is derived from an EMBL/GenBank/DDBJ whole genome shotgun (WGS) entry which is preliminary data.</text>
</comment>
<name>A0AAU9LHV6_9ASTR</name>
<organism evidence="1 2">
    <name type="scientific">Lactuca virosa</name>
    <dbReference type="NCBI Taxonomy" id="75947"/>
    <lineage>
        <taxon>Eukaryota</taxon>
        <taxon>Viridiplantae</taxon>
        <taxon>Streptophyta</taxon>
        <taxon>Embryophyta</taxon>
        <taxon>Tracheophyta</taxon>
        <taxon>Spermatophyta</taxon>
        <taxon>Magnoliopsida</taxon>
        <taxon>eudicotyledons</taxon>
        <taxon>Gunneridae</taxon>
        <taxon>Pentapetalae</taxon>
        <taxon>asterids</taxon>
        <taxon>campanulids</taxon>
        <taxon>Asterales</taxon>
        <taxon>Asteraceae</taxon>
        <taxon>Cichorioideae</taxon>
        <taxon>Cichorieae</taxon>
        <taxon>Lactucinae</taxon>
        <taxon>Lactuca</taxon>
    </lineage>
</organism>
<keyword evidence="2" id="KW-1185">Reference proteome</keyword>
<reference evidence="1 2" key="1">
    <citation type="submission" date="2022-01" db="EMBL/GenBank/DDBJ databases">
        <authorList>
            <person name="Xiong W."/>
            <person name="Schranz E."/>
        </authorList>
    </citation>
    <scope>NUCLEOTIDE SEQUENCE [LARGE SCALE GENOMIC DNA]</scope>
</reference>
<dbReference type="AlphaFoldDB" id="A0AAU9LHV6"/>
<protein>
    <submittedName>
        <fullName evidence="1">Uncharacterized protein</fullName>
    </submittedName>
</protein>
<dbReference type="EMBL" id="CAKMRJ010000001">
    <property type="protein sequence ID" value="CAH1413162.1"/>
    <property type="molecule type" value="Genomic_DNA"/>
</dbReference>
<proteinExistence type="predicted"/>
<evidence type="ECO:0000313" key="1">
    <source>
        <dbReference type="EMBL" id="CAH1413162.1"/>
    </source>
</evidence>
<dbReference type="Proteomes" id="UP001157418">
    <property type="component" value="Unassembled WGS sequence"/>
</dbReference>
<evidence type="ECO:0000313" key="2">
    <source>
        <dbReference type="Proteomes" id="UP001157418"/>
    </source>
</evidence>
<accession>A0AAU9LHV6</accession>
<gene>
    <name evidence="1" type="ORF">LVIROSA_LOCUS1135</name>
</gene>
<sequence>MLLLMVLYCDGLECQRLIIKSKIPTITMWSTEDLSNRQSFEIEDESQQEIRLILQETELLDTSFISRFASINGSTISSSIFATTVAGDTLPEPDFTFRSELPPLINTTTTIPYHHSLVVRDR</sequence>